<dbReference type="GO" id="GO:0043190">
    <property type="term" value="C:ATP-binding cassette (ABC) transporter complex"/>
    <property type="evidence" value="ECO:0007669"/>
    <property type="project" value="InterPro"/>
</dbReference>
<keyword evidence="8 9" id="KW-0472">Membrane</keyword>
<evidence type="ECO:0000256" key="9">
    <source>
        <dbReference type="RuleBase" id="RU363032"/>
    </source>
</evidence>
<evidence type="ECO:0000256" key="8">
    <source>
        <dbReference type="ARBA" id="ARBA00023136"/>
    </source>
</evidence>
<evidence type="ECO:0000256" key="1">
    <source>
        <dbReference type="ARBA" id="ARBA00004651"/>
    </source>
</evidence>
<evidence type="ECO:0000256" key="6">
    <source>
        <dbReference type="ARBA" id="ARBA00022970"/>
    </source>
</evidence>
<evidence type="ECO:0000256" key="5">
    <source>
        <dbReference type="ARBA" id="ARBA00022692"/>
    </source>
</evidence>
<evidence type="ECO:0000259" key="10">
    <source>
        <dbReference type="PROSITE" id="PS50928"/>
    </source>
</evidence>
<dbReference type="GO" id="GO:0022857">
    <property type="term" value="F:transmembrane transporter activity"/>
    <property type="evidence" value="ECO:0007669"/>
    <property type="project" value="InterPro"/>
</dbReference>
<feature type="transmembrane region" description="Helical" evidence="9">
    <location>
        <begin position="20"/>
        <end position="44"/>
    </location>
</feature>
<proteinExistence type="inferred from homology"/>
<protein>
    <submittedName>
        <fullName evidence="11">Amino acid ABC transporter permease</fullName>
    </submittedName>
</protein>
<evidence type="ECO:0000256" key="2">
    <source>
        <dbReference type="ARBA" id="ARBA00010072"/>
    </source>
</evidence>
<dbReference type="Gene3D" id="1.10.3720.10">
    <property type="entry name" value="MetI-like"/>
    <property type="match status" value="1"/>
</dbReference>
<keyword evidence="6" id="KW-0029">Amino-acid transport</keyword>
<accession>A0A4R0I0C2</accession>
<feature type="transmembrane region" description="Helical" evidence="9">
    <location>
        <begin position="65"/>
        <end position="85"/>
    </location>
</feature>
<dbReference type="InterPro" id="IPR043429">
    <property type="entry name" value="ArtM/GltK/GlnP/TcyL/YhdX-like"/>
</dbReference>
<keyword evidence="12" id="KW-1185">Reference proteome</keyword>
<comment type="caution">
    <text evidence="11">The sequence shown here is derived from an EMBL/GenBank/DDBJ whole genome shotgun (WGS) entry which is preliminary data.</text>
</comment>
<evidence type="ECO:0000256" key="4">
    <source>
        <dbReference type="ARBA" id="ARBA00022475"/>
    </source>
</evidence>
<dbReference type="InterPro" id="IPR010065">
    <property type="entry name" value="AA_ABC_transptr_permease_3TM"/>
</dbReference>
<dbReference type="CDD" id="cd06261">
    <property type="entry name" value="TM_PBP2"/>
    <property type="match status" value="1"/>
</dbReference>
<keyword evidence="4" id="KW-1003">Cell membrane</keyword>
<name>A0A4R0I0C2_9ACTN</name>
<reference evidence="11 12" key="1">
    <citation type="submission" date="2019-02" db="EMBL/GenBank/DDBJ databases">
        <title>Kribbella capetownensis sp. nov. and Kribbella speibonae sp. nov., isolated from soil.</title>
        <authorList>
            <person name="Curtis S.M."/>
            <person name="Norton I."/>
            <person name="Everest G.J."/>
            <person name="Meyers P.R."/>
        </authorList>
    </citation>
    <scope>NUCLEOTIDE SEQUENCE [LARGE SCALE GENOMIC DNA]</scope>
    <source>
        <strain evidence="11 12">DSM 27082</strain>
    </source>
</reference>
<dbReference type="PROSITE" id="PS50928">
    <property type="entry name" value="ABC_TM1"/>
    <property type="match status" value="1"/>
</dbReference>
<gene>
    <name evidence="11" type="ORF">E0H50_40820</name>
</gene>
<dbReference type="PANTHER" id="PTHR30614:SF37">
    <property type="entry name" value="AMINO-ACID ABC TRANSPORTER PERMEASE PROTEIN YHDX-RELATED"/>
    <property type="match status" value="1"/>
</dbReference>
<dbReference type="EMBL" id="SJKA01000029">
    <property type="protein sequence ID" value="TCC16329.1"/>
    <property type="molecule type" value="Genomic_DNA"/>
</dbReference>
<organism evidence="11 12">
    <name type="scientific">Kribbella sindirgiensis</name>
    <dbReference type="NCBI Taxonomy" id="1124744"/>
    <lineage>
        <taxon>Bacteria</taxon>
        <taxon>Bacillati</taxon>
        <taxon>Actinomycetota</taxon>
        <taxon>Actinomycetes</taxon>
        <taxon>Propionibacteriales</taxon>
        <taxon>Kribbellaceae</taxon>
        <taxon>Kribbella</taxon>
    </lineage>
</organism>
<dbReference type="InterPro" id="IPR000515">
    <property type="entry name" value="MetI-like"/>
</dbReference>
<keyword evidence="3 9" id="KW-0813">Transport</keyword>
<dbReference type="InterPro" id="IPR035906">
    <property type="entry name" value="MetI-like_sf"/>
</dbReference>
<keyword evidence="7 9" id="KW-1133">Transmembrane helix</keyword>
<feature type="domain" description="ABC transmembrane type-1" evidence="10">
    <location>
        <begin position="17"/>
        <end position="218"/>
    </location>
</feature>
<evidence type="ECO:0000313" key="12">
    <source>
        <dbReference type="Proteomes" id="UP000292695"/>
    </source>
</evidence>
<dbReference type="AlphaFoldDB" id="A0A4R0I0C2"/>
<evidence type="ECO:0000313" key="11">
    <source>
        <dbReference type="EMBL" id="TCC16329.1"/>
    </source>
</evidence>
<dbReference type="Pfam" id="PF00528">
    <property type="entry name" value="BPD_transp_1"/>
    <property type="match status" value="1"/>
</dbReference>
<keyword evidence="5 9" id="KW-0812">Transmembrane</keyword>
<dbReference type="OrthoDB" id="3181282at2"/>
<dbReference type="SUPFAM" id="SSF161098">
    <property type="entry name" value="MetI-like"/>
    <property type="match status" value="1"/>
</dbReference>
<dbReference type="PANTHER" id="PTHR30614">
    <property type="entry name" value="MEMBRANE COMPONENT OF AMINO ACID ABC TRANSPORTER"/>
    <property type="match status" value="1"/>
</dbReference>
<feature type="transmembrane region" description="Helical" evidence="9">
    <location>
        <begin position="195"/>
        <end position="219"/>
    </location>
</feature>
<comment type="subcellular location">
    <subcellularLocation>
        <location evidence="1 9">Cell membrane</location>
        <topology evidence="1 9">Multi-pass membrane protein</topology>
    </subcellularLocation>
</comment>
<dbReference type="NCBIfam" id="TIGR01726">
    <property type="entry name" value="HEQRo_perm_3TM"/>
    <property type="match status" value="1"/>
</dbReference>
<dbReference type="RefSeq" id="WP_131296536.1">
    <property type="nucleotide sequence ID" value="NZ_SJKA01000029.1"/>
</dbReference>
<comment type="similarity">
    <text evidence="2">Belongs to the binding-protein-dependent transport system permease family. HisMQ subfamily.</text>
</comment>
<dbReference type="GO" id="GO:0006865">
    <property type="term" value="P:amino acid transport"/>
    <property type="evidence" value="ECO:0007669"/>
    <property type="project" value="UniProtKB-KW"/>
</dbReference>
<evidence type="ECO:0000256" key="3">
    <source>
        <dbReference type="ARBA" id="ARBA00022448"/>
    </source>
</evidence>
<evidence type="ECO:0000256" key="7">
    <source>
        <dbReference type="ARBA" id="ARBA00022989"/>
    </source>
</evidence>
<dbReference type="Proteomes" id="UP000292695">
    <property type="component" value="Unassembled WGS sequence"/>
</dbReference>
<sequence>MDVISEFFSEYDGLAAFRTTIYLTLLSAVLALLIGTVVAVMRVSPVRVLQLIGTAYVNIVRNTPLTLVIVFCNLGLFLQLGVSLANKDSNTFINDNNFRLAVLGLSVYHASFVAEAIRSGVNTVPLGQAEAARAIGLPFLKTLRYVVLPQAFRGAITPLGNVLIALTKNSTVASVIGVTEASAVMKVMIENRPDVLFVVFGIFAIGFVILTLPVGMLFTSMSKRLAVKR</sequence>